<dbReference type="PANTHER" id="PTHR43664:SF1">
    <property type="entry name" value="BETA-METHYLMALYL-COA DEHYDRATASE"/>
    <property type="match status" value="1"/>
</dbReference>
<dbReference type="PANTHER" id="PTHR43664">
    <property type="entry name" value="MONOAMINE OXIDASE-RELATED"/>
    <property type="match status" value="1"/>
</dbReference>
<accession>A0A5C0AZ70</accession>
<proteinExistence type="predicted"/>
<dbReference type="SUPFAM" id="SSF54637">
    <property type="entry name" value="Thioesterase/thiol ester dehydrase-isomerase"/>
    <property type="match status" value="1"/>
</dbReference>
<dbReference type="Pfam" id="PF01575">
    <property type="entry name" value="MaoC_dehydratas"/>
    <property type="match status" value="1"/>
</dbReference>
<dbReference type="Gene3D" id="3.10.129.10">
    <property type="entry name" value="Hotdog Thioesterase"/>
    <property type="match status" value="1"/>
</dbReference>
<name>A0A5C0AZ70_9BURK</name>
<evidence type="ECO:0000259" key="1">
    <source>
        <dbReference type="Pfam" id="PF01575"/>
    </source>
</evidence>
<gene>
    <name evidence="2" type="ORF">FXN63_19350</name>
</gene>
<dbReference type="Proteomes" id="UP000325161">
    <property type="component" value="Chromosome"/>
</dbReference>
<reference evidence="2 3" key="1">
    <citation type="submission" date="2019-08" db="EMBL/GenBank/DDBJ databases">
        <title>Amphibian skin-associated Pigmentiphaga: genome sequence and occurrence across geography and hosts.</title>
        <authorList>
            <person name="Bletz M.C."/>
            <person name="Bunk B."/>
            <person name="Sproeer C."/>
            <person name="Biwer P."/>
            <person name="Reiter S."/>
            <person name="Rabemananjara F.C.E."/>
            <person name="Schulz S."/>
            <person name="Overmann J."/>
            <person name="Vences M."/>
        </authorList>
    </citation>
    <scope>NUCLEOTIDE SEQUENCE [LARGE SCALE GENOMIC DNA]</scope>
    <source>
        <strain evidence="2 3">Mada1488</strain>
    </source>
</reference>
<dbReference type="OrthoDB" id="5298629at2"/>
<protein>
    <submittedName>
        <fullName evidence="2">MaoC family dehydratase</fullName>
    </submittedName>
</protein>
<organism evidence="2 3">
    <name type="scientific">Pigmentiphaga aceris</name>
    <dbReference type="NCBI Taxonomy" id="1940612"/>
    <lineage>
        <taxon>Bacteria</taxon>
        <taxon>Pseudomonadati</taxon>
        <taxon>Pseudomonadota</taxon>
        <taxon>Betaproteobacteria</taxon>
        <taxon>Burkholderiales</taxon>
        <taxon>Alcaligenaceae</taxon>
        <taxon>Pigmentiphaga</taxon>
    </lineage>
</organism>
<dbReference type="EMBL" id="CP043046">
    <property type="protein sequence ID" value="QEI07752.1"/>
    <property type="molecule type" value="Genomic_DNA"/>
</dbReference>
<dbReference type="InterPro" id="IPR002539">
    <property type="entry name" value="MaoC-like_dom"/>
</dbReference>
<dbReference type="InterPro" id="IPR052342">
    <property type="entry name" value="MCH/BMMD"/>
</dbReference>
<sequence length="157" mass="17225">MPAPDSALATRLHLEDLAVGQTYRGGSILVETDAIKRFAQEFDPQPFHLDETEAVDSLFGALAASGWHTAAMTMRMLVDGELKLARGVIGAGGEISWPRPTRPGDTLRVESEILEITPSRSKPDRGMVRVRTRTLNQNDEVAQDFTATLIAWRRPAA</sequence>
<dbReference type="RefSeq" id="WP_148816799.1">
    <property type="nucleotide sequence ID" value="NZ_CP043046.1"/>
</dbReference>
<dbReference type="CDD" id="cd03454">
    <property type="entry name" value="YdeM"/>
    <property type="match status" value="1"/>
</dbReference>
<evidence type="ECO:0000313" key="3">
    <source>
        <dbReference type="Proteomes" id="UP000325161"/>
    </source>
</evidence>
<keyword evidence="3" id="KW-1185">Reference proteome</keyword>
<feature type="domain" description="MaoC-like" evidence="1">
    <location>
        <begin position="20"/>
        <end position="122"/>
    </location>
</feature>
<dbReference type="KEGG" id="pacr:FXN63_19350"/>
<evidence type="ECO:0000313" key="2">
    <source>
        <dbReference type="EMBL" id="QEI07752.1"/>
    </source>
</evidence>
<dbReference type="InterPro" id="IPR029069">
    <property type="entry name" value="HotDog_dom_sf"/>
</dbReference>
<dbReference type="AlphaFoldDB" id="A0A5C0AZ70"/>